<protein>
    <submittedName>
        <fullName evidence="1">Uncharacterized protein</fullName>
    </submittedName>
</protein>
<dbReference type="Proteomes" id="UP000749559">
    <property type="component" value="Unassembled WGS sequence"/>
</dbReference>
<gene>
    <name evidence="1" type="ORF">OFUS_LOCUS26961</name>
</gene>
<dbReference type="AlphaFoldDB" id="A0A8J1XXH2"/>
<evidence type="ECO:0000313" key="1">
    <source>
        <dbReference type="EMBL" id="CAH1803357.1"/>
    </source>
</evidence>
<organism evidence="1 2">
    <name type="scientific">Owenia fusiformis</name>
    <name type="common">Polychaete worm</name>
    <dbReference type="NCBI Taxonomy" id="6347"/>
    <lineage>
        <taxon>Eukaryota</taxon>
        <taxon>Metazoa</taxon>
        <taxon>Spiralia</taxon>
        <taxon>Lophotrochozoa</taxon>
        <taxon>Annelida</taxon>
        <taxon>Polychaeta</taxon>
        <taxon>Sedentaria</taxon>
        <taxon>Canalipalpata</taxon>
        <taxon>Sabellida</taxon>
        <taxon>Oweniida</taxon>
        <taxon>Oweniidae</taxon>
        <taxon>Owenia</taxon>
    </lineage>
</organism>
<feature type="non-terminal residue" evidence="1">
    <location>
        <position position="114"/>
    </location>
</feature>
<evidence type="ECO:0000313" key="2">
    <source>
        <dbReference type="Proteomes" id="UP000749559"/>
    </source>
</evidence>
<proteinExistence type="predicted"/>
<accession>A0A8J1XXH2</accession>
<keyword evidence="2" id="KW-1185">Reference proteome</keyword>
<comment type="caution">
    <text evidence="1">The sequence shown here is derived from an EMBL/GenBank/DDBJ whole genome shotgun (WGS) entry which is preliminary data.</text>
</comment>
<name>A0A8J1XXH2_OWEFU</name>
<dbReference type="EMBL" id="CAIIXF020000618">
    <property type="protein sequence ID" value="CAH1803357.1"/>
    <property type="molecule type" value="Genomic_DNA"/>
</dbReference>
<feature type="non-terminal residue" evidence="1">
    <location>
        <position position="1"/>
    </location>
</feature>
<sequence length="114" mass="13282">FQEFSFDDAQKLVALYDVIANKVIGNIQNVIKRFRDIMDRHQKHRLADVFDKIIDAIANVPKNLNLNKYLEEALKQFGKYNDLPEPANKQIQEAIHHANKVTGDIKKDVLEFYN</sequence>
<reference evidence="1" key="1">
    <citation type="submission" date="2022-03" db="EMBL/GenBank/DDBJ databases">
        <authorList>
            <person name="Martin C."/>
        </authorList>
    </citation>
    <scope>NUCLEOTIDE SEQUENCE</scope>
</reference>